<dbReference type="AlphaFoldDB" id="A0A0C2YRA9"/>
<dbReference type="OrthoDB" id="2793825at2759"/>
<sequence>MYPTSVVGVSLAVGGARCTYLVASLAWNSSYTGDAYRIDSAGEMGDPCRMPFSMGLESDMRPSRQIAASLFDRNELTHLTMGSGIRFLRMMDVSLLWLT</sequence>
<protein>
    <submittedName>
        <fullName evidence="1">Uncharacterized protein</fullName>
    </submittedName>
</protein>
<accession>A0A0C2YRA9</accession>
<name>A0A0C2YRA9_9AGAM</name>
<organism evidence="1 2">
    <name type="scientific">Scleroderma citrinum Foug A</name>
    <dbReference type="NCBI Taxonomy" id="1036808"/>
    <lineage>
        <taxon>Eukaryota</taxon>
        <taxon>Fungi</taxon>
        <taxon>Dikarya</taxon>
        <taxon>Basidiomycota</taxon>
        <taxon>Agaricomycotina</taxon>
        <taxon>Agaricomycetes</taxon>
        <taxon>Agaricomycetidae</taxon>
        <taxon>Boletales</taxon>
        <taxon>Sclerodermatineae</taxon>
        <taxon>Sclerodermataceae</taxon>
        <taxon>Scleroderma</taxon>
    </lineage>
</organism>
<reference evidence="2" key="2">
    <citation type="submission" date="2015-01" db="EMBL/GenBank/DDBJ databases">
        <title>Evolutionary Origins and Diversification of the Mycorrhizal Mutualists.</title>
        <authorList>
            <consortium name="DOE Joint Genome Institute"/>
            <consortium name="Mycorrhizal Genomics Consortium"/>
            <person name="Kohler A."/>
            <person name="Kuo A."/>
            <person name="Nagy L.G."/>
            <person name="Floudas D."/>
            <person name="Copeland A."/>
            <person name="Barry K.W."/>
            <person name="Cichocki N."/>
            <person name="Veneault-Fourrey C."/>
            <person name="LaButti K."/>
            <person name="Lindquist E.A."/>
            <person name="Lipzen A."/>
            <person name="Lundell T."/>
            <person name="Morin E."/>
            <person name="Murat C."/>
            <person name="Riley R."/>
            <person name="Ohm R."/>
            <person name="Sun H."/>
            <person name="Tunlid A."/>
            <person name="Henrissat B."/>
            <person name="Grigoriev I.V."/>
            <person name="Hibbett D.S."/>
            <person name="Martin F."/>
        </authorList>
    </citation>
    <scope>NUCLEOTIDE SEQUENCE [LARGE SCALE GENOMIC DNA]</scope>
    <source>
        <strain evidence="2">Foug A</strain>
    </source>
</reference>
<dbReference type="InParanoid" id="A0A0C2YRA9"/>
<proteinExistence type="predicted"/>
<gene>
    <name evidence="1" type="ORF">SCLCIDRAFT_141527</name>
</gene>
<dbReference type="HOGENOM" id="CLU_2321721_0_0_1"/>
<keyword evidence="2" id="KW-1185">Reference proteome</keyword>
<dbReference type="EMBL" id="KN822217">
    <property type="protein sequence ID" value="KIM52268.1"/>
    <property type="molecule type" value="Genomic_DNA"/>
</dbReference>
<dbReference type="Proteomes" id="UP000053989">
    <property type="component" value="Unassembled WGS sequence"/>
</dbReference>
<evidence type="ECO:0000313" key="1">
    <source>
        <dbReference type="EMBL" id="KIM52268.1"/>
    </source>
</evidence>
<reference evidence="1 2" key="1">
    <citation type="submission" date="2014-04" db="EMBL/GenBank/DDBJ databases">
        <authorList>
            <consortium name="DOE Joint Genome Institute"/>
            <person name="Kuo A."/>
            <person name="Kohler A."/>
            <person name="Nagy L.G."/>
            <person name="Floudas D."/>
            <person name="Copeland A."/>
            <person name="Barry K.W."/>
            <person name="Cichocki N."/>
            <person name="Veneault-Fourrey C."/>
            <person name="LaButti K."/>
            <person name="Lindquist E.A."/>
            <person name="Lipzen A."/>
            <person name="Lundell T."/>
            <person name="Morin E."/>
            <person name="Murat C."/>
            <person name="Sun H."/>
            <person name="Tunlid A."/>
            <person name="Henrissat B."/>
            <person name="Grigoriev I.V."/>
            <person name="Hibbett D.S."/>
            <person name="Martin F."/>
            <person name="Nordberg H.P."/>
            <person name="Cantor M.N."/>
            <person name="Hua S.X."/>
        </authorList>
    </citation>
    <scope>NUCLEOTIDE SEQUENCE [LARGE SCALE GENOMIC DNA]</scope>
    <source>
        <strain evidence="1 2">Foug A</strain>
    </source>
</reference>
<evidence type="ECO:0000313" key="2">
    <source>
        <dbReference type="Proteomes" id="UP000053989"/>
    </source>
</evidence>